<reference evidence="3 4" key="1">
    <citation type="submission" date="2014-06" db="EMBL/GenBank/DDBJ databases">
        <title>Evolutionary Origins and Diversification of the Mycorrhizal Mutualists.</title>
        <authorList>
            <consortium name="DOE Joint Genome Institute"/>
            <consortium name="Mycorrhizal Genomics Consortium"/>
            <person name="Kohler A."/>
            <person name="Kuo A."/>
            <person name="Nagy L.G."/>
            <person name="Floudas D."/>
            <person name="Copeland A."/>
            <person name="Barry K.W."/>
            <person name="Cichocki N."/>
            <person name="Veneault-Fourrey C."/>
            <person name="LaButti K."/>
            <person name="Lindquist E.A."/>
            <person name="Lipzen A."/>
            <person name="Lundell T."/>
            <person name="Morin E."/>
            <person name="Murat C."/>
            <person name="Riley R."/>
            <person name="Ohm R."/>
            <person name="Sun H."/>
            <person name="Tunlid A."/>
            <person name="Henrissat B."/>
            <person name="Grigoriev I.V."/>
            <person name="Hibbett D.S."/>
            <person name="Martin F."/>
        </authorList>
    </citation>
    <scope>NUCLEOTIDE SEQUENCE [LARGE SCALE GENOMIC DNA]</scope>
    <source>
        <strain evidence="3 4">SS14</strain>
    </source>
</reference>
<proteinExistence type="predicted"/>
<evidence type="ECO:0000313" key="3">
    <source>
        <dbReference type="EMBL" id="KIJ41412.1"/>
    </source>
</evidence>
<dbReference type="EMBL" id="KN837137">
    <property type="protein sequence ID" value="KIJ41412.1"/>
    <property type="molecule type" value="Genomic_DNA"/>
</dbReference>
<gene>
    <name evidence="2" type="ORF">M422DRAFT_31767</name>
    <name evidence="3" type="ORF">M422DRAFT_31768</name>
</gene>
<evidence type="ECO:0000313" key="4">
    <source>
        <dbReference type="Proteomes" id="UP000054279"/>
    </source>
</evidence>
<accession>A0A0C9VIS9</accession>
<dbReference type="Proteomes" id="UP000054279">
    <property type="component" value="Unassembled WGS sequence"/>
</dbReference>
<feature type="region of interest" description="Disordered" evidence="1">
    <location>
        <begin position="67"/>
        <end position="90"/>
    </location>
</feature>
<sequence>MNISITEAETNISASPGLNPSIGALAASCPVYAPAPNESSPFLPVASNASYPTYSCIERPNREELHPYNHVLPQGPPVPSNGVNLDPEPAMVGDSEWEAWTAQWLNESLLGRCFHRSILFLCDVGEN</sequence>
<evidence type="ECO:0000256" key="1">
    <source>
        <dbReference type="SAM" id="MobiDB-lite"/>
    </source>
</evidence>
<keyword evidence="4" id="KW-1185">Reference proteome</keyword>
<evidence type="ECO:0000313" key="2">
    <source>
        <dbReference type="EMBL" id="KIJ41411.1"/>
    </source>
</evidence>
<protein>
    <submittedName>
        <fullName evidence="3">Uncharacterized protein</fullName>
    </submittedName>
</protein>
<dbReference type="EMBL" id="KN837137">
    <property type="protein sequence ID" value="KIJ41411.1"/>
    <property type="molecule type" value="Genomic_DNA"/>
</dbReference>
<organism evidence="3 4">
    <name type="scientific">Sphaerobolus stellatus (strain SS14)</name>
    <dbReference type="NCBI Taxonomy" id="990650"/>
    <lineage>
        <taxon>Eukaryota</taxon>
        <taxon>Fungi</taxon>
        <taxon>Dikarya</taxon>
        <taxon>Basidiomycota</taxon>
        <taxon>Agaricomycotina</taxon>
        <taxon>Agaricomycetes</taxon>
        <taxon>Phallomycetidae</taxon>
        <taxon>Geastrales</taxon>
        <taxon>Sphaerobolaceae</taxon>
        <taxon>Sphaerobolus</taxon>
    </lineage>
</organism>
<dbReference type="HOGENOM" id="CLU_1971905_0_0_1"/>
<dbReference type="AlphaFoldDB" id="A0A0C9VIS9"/>
<name>A0A0C9VIS9_SPHS4</name>